<dbReference type="EMBL" id="CM047589">
    <property type="protein sequence ID" value="KAI9920006.1"/>
    <property type="molecule type" value="Genomic_DNA"/>
</dbReference>
<organism evidence="1 2">
    <name type="scientific">Peronosclerospora sorghi</name>
    <dbReference type="NCBI Taxonomy" id="230839"/>
    <lineage>
        <taxon>Eukaryota</taxon>
        <taxon>Sar</taxon>
        <taxon>Stramenopiles</taxon>
        <taxon>Oomycota</taxon>
        <taxon>Peronosporomycetes</taxon>
        <taxon>Peronosporales</taxon>
        <taxon>Peronosporaceae</taxon>
        <taxon>Peronosclerospora</taxon>
    </lineage>
</organism>
<protein>
    <submittedName>
        <fullName evidence="1">Uncharacterized protein</fullName>
    </submittedName>
</protein>
<keyword evidence="2" id="KW-1185">Reference proteome</keyword>
<gene>
    <name evidence="1" type="ORF">PsorP6_015387</name>
</gene>
<dbReference type="Proteomes" id="UP001163321">
    <property type="component" value="Chromosome 10"/>
</dbReference>
<evidence type="ECO:0000313" key="2">
    <source>
        <dbReference type="Proteomes" id="UP001163321"/>
    </source>
</evidence>
<proteinExistence type="predicted"/>
<evidence type="ECO:0000313" key="1">
    <source>
        <dbReference type="EMBL" id="KAI9920006.1"/>
    </source>
</evidence>
<name>A0ACC0WNX4_9STRA</name>
<reference evidence="1 2" key="1">
    <citation type="journal article" date="2022" name="bioRxiv">
        <title>The genome of the oomycete Peronosclerospora sorghi, a cosmopolitan pathogen of maize and sorghum, is inflated with dispersed pseudogenes.</title>
        <authorList>
            <person name="Fletcher K."/>
            <person name="Martin F."/>
            <person name="Isakeit T."/>
            <person name="Cavanaugh K."/>
            <person name="Magill C."/>
            <person name="Michelmore R."/>
        </authorList>
    </citation>
    <scope>NUCLEOTIDE SEQUENCE [LARGE SCALE GENOMIC DNA]</scope>
    <source>
        <strain evidence="1">P6</strain>
    </source>
</reference>
<comment type="caution">
    <text evidence="1">The sequence shown here is derived from an EMBL/GenBank/DDBJ whole genome shotgun (WGS) entry which is preliminary data.</text>
</comment>
<accession>A0ACC0WNX4</accession>
<sequence>MRTREVKISFKSSSTFEGDGLFRMLSTALTLLCSRRDHLLPNSTPHVGKGNPKTALGAAASTDAAVNVSLSCGLHKDISRGGIGSTFRASAAFKIVFPSP</sequence>